<dbReference type="AlphaFoldDB" id="A0A1H6FS00"/>
<name>A0A1H6FS00_9EURY</name>
<comment type="function">
    <text evidence="5">Catalyzes the oxidative deamination and cyclization of 2-amino-3,7-dideoxy-D-threo-hept-6-ulosonic acid (ADH) to yield 3-dehydroquinate (DHQ), which is fed into the canonical shikimic pathway of aromatic amino acid biosynthesis.</text>
</comment>
<evidence type="ECO:0000256" key="1">
    <source>
        <dbReference type="ARBA" id="ARBA00022605"/>
    </source>
</evidence>
<evidence type="ECO:0000256" key="3">
    <source>
        <dbReference type="ARBA" id="ARBA00023027"/>
    </source>
</evidence>
<dbReference type="PANTHER" id="PTHR33563:SF1">
    <property type="entry name" value="3-DEHYDROQUINATE SYNTHASE"/>
    <property type="match status" value="1"/>
</dbReference>
<evidence type="ECO:0000259" key="7">
    <source>
        <dbReference type="Pfam" id="PF26558"/>
    </source>
</evidence>
<dbReference type="InterPro" id="IPR002812">
    <property type="entry name" value="DHQS"/>
</dbReference>
<dbReference type="GO" id="GO:0003856">
    <property type="term" value="F:3-dehydroquinate synthase activity"/>
    <property type="evidence" value="ECO:0007669"/>
    <property type="project" value="InterPro"/>
</dbReference>
<evidence type="ECO:0000313" key="9">
    <source>
        <dbReference type="Proteomes" id="UP000199112"/>
    </source>
</evidence>
<comment type="catalytic activity">
    <reaction evidence="5">
        <text>2-amino-2,3,7-trideoxy-D-lyxo-hept-6-ulosonate + NAD(+) + H2O = 3-dehydroquinate + NH4(+) + NADH + H(+)</text>
        <dbReference type="Rhea" id="RHEA:25956"/>
        <dbReference type="ChEBI" id="CHEBI:15377"/>
        <dbReference type="ChEBI" id="CHEBI:15378"/>
        <dbReference type="ChEBI" id="CHEBI:28938"/>
        <dbReference type="ChEBI" id="CHEBI:32364"/>
        <dbReference type="ChEBI" id="CHEBI:57540"/>
        <dbReference type="ChEBI" id="CHEBI:57945"/>
        <dbReference type="ChEBI" id="CHEBI:58859"/>
        <dbReference type="EC" id="1.4.1.24"/>
    </reaction>
</comment>
<dbReference type="PANTHER" id="PTHR33563">
    <property type="match status" value="1"/>
</dbReference>
<dbReference type="Pfam" id="PF26558">
    <property type="entry name" value="DHQS_2nd"/>
    <property type="match status" value="1"/>
</dbReference>
<comment type="similarity">
    <text evidence="5">Belongs to the archaeal-type DHQ synthase family.</text>
</comment>
<dbReference type="Proteomes" id="UP000199112">
    <property type="component" value="Unassembled WGS sequence"/>
</dbReference>
<dbReference type="InterPro" id="IPR056179">
    <property type="entry name" value="DHQS_C"/>
</dbReference>
<dbReference type="GO" id="GO:0009073">
    <property type="term" value="P:aromatic amino acid family biosynthetic process"/>
    <property type="evidence" value="ECO:0007669"/>
    <property type="project" value="UniProtKB-UniRule"/>
</dbReference>
<keyword evidence="4 5" id="KW-0057">Aromatic amino acid biosynthesis</keyword>
<dbReference type="PIRSF" id="PIRSF006655">
    <property type="entry name" value="DHQ_synth"/>
    <property type="match status" value="1"/>
</dbReference>
<feature type="domain" description="3-dehydroquinate synthase N-terminal" evidence="6">
    <location>
        <begin position="18"/>
        <end position="226"/>
    </location>
</feature>
<evidence type="ECO:0000313" key="8">
    <source>
        <dbReference type="EMBL" id="SEH12525.1"/>
    </source>
</evidence>
<dbReference type="EC" id="1.4.1.24" evidence="5"/>
<keyword evidence="3 5" id="KW-0520">NAD</keyword>
<evidence type="ECO:0000256" key="2">
    <source>
        <dbReference type="ARBA" id="ARBA00023002"/>
    </source>
</evidence>
<feature type="domain" description="3-dehydroquinate synthase C-terminal" evidence="7">
    <location>
        <begin position="240"/>
        <end position="414"/>
    </location>
</feature>
<keyword evidence="1 5" id="KW-0028">Amino-acid biosynthesis</keyword>
<evidence type="ECO:0000256" key="5">
    <source>
        <dbReference type="HAMAP-Rule" id="MF_01244"/>
    </source>
</evidence>
<dbReference type="GO" id="GO:0008652">
    <property type="term" value="P:amino acid biosynthetic process"/>
    <property type="evidence" value="ECO:0007669"/>
    <property type="project" value="UniProtKB-KW"/>
</dbReference>
<evidence type="ECO:0000256" key="4">
    <source>
        <dbReference type="ARBA" id="ARBA00023141"/>
    </source>
</evidence>
<reference evidence="9" key="1">
    <citation type="submission" date="2016-10" db="EMBL/GenBank/DDBJ databases">
        <authorList>
            <person name="Varghese N."/>
            <person name="Submissions S."/>
        </authorList>
    </citation>
    <scope>NUCLEOTIDE SEQUENCE [LARGE SCALE GENOMIC DNA]</scope>
    <source>
        <strain evidence="9">CGMCC 1.8981</strain>
    </source>
</reference>
<organism evidence="8 9">
    <name type="scientific">Natronorubrum sediminis</name>
    <dbReference type="NCBI Taxonomy" id="640943"/>
    <lineage>
        <taxon>Archaea</taxon>
        <taxon>Methanobacteriati</taxon>
        <taxon>Methanobacteriota</taxon>
        <taxon>Stenosarchaea group</taxon>
        <taxon>Halobacteria</taxon>
        <taxon>Halobacteriales</taxon>
        <taxon>Natrialbaceae</taxon>
        <taxon>Natronorubrum</taxon>
    </lineage>
</organism>
<dbReference type="NCBIfam" id="NF002623">
    <property type="entry name" value="PRK02290.1-1"/>
    <property type="match status" value="1"/>
</dbReference>
<keyword evidence="9" id="KW-1185">Reference proteome</keyword>
<dbReference type="EMBL" id="FNWL01000001">
    <property type="protein sequence ID" value="SEH12525.1"/>
    <property type="molecule type" value="Genomic_DNA"/>
</dbReference>
<evidence type="ECO:0000259" key="6">
    <source>
        <dbReference type="Pfam" id="PF01959"/>
    </source>
</evidence>
<keyword evidence="2 5" id="KW-0560">Oxidoreductase</keyword>
<accession>A0A1H6FS00</accession>
<dbReference type="HAMAP" id="MF_01244">
    <property type="entry name" value="Arch_DHQ_synthase"/>
    <property type="match status" value="1"/>
</dbReference>
<gene>
    <name evidence="5" type="primary">aroB'</name>
    <name evidence="8" type="ORF">SAMN04487967_0848</name>
</gene>
<protein>
    <recommendedName>
        <fullName evidence="5">3-dehydroquinate synthase</fullName>
        <shortName evidence="5">DHQ synthase</shortName>
        <ecNumber evidence="5">1.4.1.24</ecNumber>
    </recommendedName>
    <alternativeName>
        <fullName evidence="5">3-dehydroquinate synthase II</fullName>
    </alternativeName>
</protein>
<proteinExistence type="inferred from homology"/>
<dbReference type="GO" id="GO:0051287">
    <property type="term" value="F:NAD binding"/>
    <property type="evidence" value="ECO:0007669"/>
    <property type="project" value="UniProtKB-UniRule"/>
</dbReference>
<dbReference type="GO" id="GO:0102042">
    <property type="term" value="F:dehydroquinate synthase activity"/>
    <property type="evidence" value="ECO:0007669"/>
    <property type="project" value="UniProtKB-EC"/>
</dbReference>
<dbReference type="Pfam" id="PF01959">
    <property type="entry name" value="DHQS"/>
    <property type="match status" value="1"/>
</dbReference>
<dbReference type="InterPro" id="IPR030960">
    <property type="entry name" value="DHQS/DOIS_N"/>
</dbReference>
<sequence>MAFATFKPIPFDGELMTRSVWVKADDTVGDWDDQRERITAALEAGADWVLVDEDDVARVRELGDINVAAYRTDGDVTLVDDIDDAEADGDDEPTAQPDAIIVGKEGEGDATIDLPEDLSGSADLSTLRRRDGDIDRGAYIRILAKEYEHFAETAAVDADYTIVVGEDWTIIPLENLIARIGEETDLVAGVTSAEEAKTAFETLEIGADSVLLDSDDPDEIRQTVEVRDDADRESLDLQYAEVLDVERIGSADRVCVDTGTLLEHEEGMLVGSMSRGLVFVHAETAESPYVASRPFRVNAGAVHAYVRTPDGGTKYLSELQSGDEVQVVDTDGNTREAIVGRVKIEKRPMFRVALETEDGDRIETLLQNAETIKVATSDGRTAITDLEAGDELLHYYEDTARHFGEPVEESIIEK</sequence>